<gene>
    <name evidence="7" type="primary">AlNc14C7G972</name>
    <name evidence="7" type="ORF">ALNC14_011000</name>
</gene>
<feature type="region of interest" description="Disordered" evidence="5">
    <location>
        <begin position="119"/>
        <end position="138"/>
    </location>
</feature>
<dbReference type="Pfam" id="PF24796">
    <property type="entry name" value="WDR55"/>
    <property type="match status" value="1"/>
</dbReference>
<dbReference type="InterPro" id="IPR003034">
    <property type="entry name" value="SAP_dom"/>
</dbReference>
<feature type="region of interest" description="Disordered" evidence="5">
    <location>
        <begin position="152"/>
        <end position="200"/>
    </location>
</feature>
<name>F0W1M8_9STRA</name>
<feature type="region of interest" description="Disordered" evidence="5">
    <location>
        <begin position="1233"/>
        <end position="1262"/>
    </location>
</feature>
<dbReference type="CDD" id="cd12432">
    <property type="entry name" value="RRM_ACINU"/>
    <property type="match status" value="1"/>
</dbReference>
<evidence type="ECO:0000256" key="3">
    <source>
        <dbReference type="ARBA" id="ARBA00022737"/>
    </source>
</evidence>
<dbReference type="HOGENOM" id="CLU_263703_0_0_1"/>
<feature type="region of interest" description="Disordered" evidence="5">
    <location>
        <begin position="526"/>
        <end position="550"/>
    </location>
</feature>
<dbReference type="Gene3D" id="2.130.10.10">
    <property type="entry name" value="YVTN repeat-like/Quinoprotein amine dehydrogenase"/>
    <property type="match status" value="2"/>
</dbReference>
<keyword evidence="3" id="KW-0677">Repeat</keyword>
<feature type="compositionally biased region" description="Basic and acidic residues" evidence="5">
    <location>
        <begin position="78"/>
        <end position="94"/>
    </location>
</feature>
<evidence type="ECO:0000256" key="4">
    <source>
        <dbReference type="PROSITE-ProRule" id="PRU00221"/>
    </source>
</evidence>
<dbReference type="PANTHER" id="PTHR44019">
    <property type="entry name" value="WD REPEAT-CONTAINING PROTEIN 55"/>
    <property type="match status" value="1"/>
</dbReference>
<evidence type="ECO:0000313" key="7">
    <source>
        <dbReference type="EMBL" id="CCA14957.1"/>
    </source>
</evidence>
<dbReference type="Gene3D" id="1.10.720.30">
    <property type="entry name" value="SAP domain"/>
    <property type="match status" value="1"/>
</dbReference>
<feature type="compositionally biased region" description="Polar residues" evidence="5">
    <location>
        <begin position="526"/>
        <end position="536"/>
    </location>
</feature>
<organism evidence="7">
    <name type="scientific">Albugo laibachii Nc14</name>
    <dbReference type="NCBI Taxonomy" id="890382"/>
    <lineage>
        <taxon>Eukaryota</taxon>
        <taxon>Sar</taxon>
        <taxon>Stramenopiles</taxon>
        <taxon>Oomycota</taxon>
        <taxon>Peronosporomycetes</taxon>
        <taxon>Albuginales</taxon>
        <taxon>Albuginaceae</taxon>
        <taxon>Albugo</taxon>
    </lineage>
</organism>
<feature type="region of interest" description="Disordered" evidence="5">
    <location>
        <begin position="1"/>
        <end position="110"/>
    </location>
</feature>
<dbReference type="Pfam" id="PF02037">
    <property type="entry name" value="SAP"/>
    <property type="match status" value="1"/>
</dbReference>
<accession>F0W1M8</accession>
<feature type="region of interest" description="Disordered" evidence="5">
    <location>
        <begin position="342"/>
        <end position="380"/>
    </location>
</feature>
<comment type="similarity">
    <text evidence="1">Belongs to the WD repeat WDR55 family.</text>
</comment>
<feature type="compositionally biased region" description="Basic and acidic residues" evidence="5">
    <location>
        <begin position="16"/>
        <end position="27"/>
    </location>
</feature>
<dbReference type="EMBL" id="FR824052">
    <property type="protein sequence ID" value="CCA14957.1"/>
    <property type="molecule type" value="Genomic_DNA"/>
</dbReference>
<dbReference type="SUPFAM" id="SSF50978">
    <property type="entry name" value="WD40 repeat-like"/>
    <property type="match status" value="1"/>
</dbReference>
<dbReference type="PANTHER" id="PTHR44019:SF20">
    <property type="entry name" value="WD REPEAT-CONTAINING PROTEIN 55"/>
    <property type="match status" value="1"/>
</dbReference>
<evidence type="ECO:0000256" key="1">
    <source>
        <dbReference type="ARBA" id="ARBA00007625"/>
    </source>
</evidence>
<dbReference type="SMART" id="SM00320">
    <property type="entry name" value="WD40"/>
    <property type="match status" value="7"/>
</dbReference>
<dbReference type="InterPro" id="IPR036322">
    <property type="entry name" value="WD40_repeat_dom_sf"/>
</dbReference>
<dbReference type="InterPro" id="IPR050505">
    <property type="entry name" value="WDR55/POC1"/>
</dbReference>
<evidence type="ECO:0000259" key="6">
    <source>
        <dbReference type="PROSITE" id="PS50800"/>
    </source>
</evidence>
<feature type="compositionally biased region" description="Acidic residues" evidence="5">
    <location>
        <begin position="1233"/>
        <end position="1248"/>
    </location>
</feature>
<feature type="domain" description="SAP" evidence="6">
    <location>
        <begin position="1"/>
        <end position="32"/>
    </location>
</feature>
<dbReference type="InterPro" id="IPR015943">
    <property type="entry name" value="WD40/YVTN_repeat-like_dom_sf"/>
</dbReference>
<reference evidence="7" key="1">
    <citation type="journal article" date="2011" name="PLoS Biol.">
        <title>Gene gain and loss during evolution of obligate parasitism in the white rust pathogen of Arabidopsis thaliana.</title>
        <authorList>
            <person name="Kemen E."/>
            <person name="Gardiner A."/>
            <person name="Schultz-Larsen T."/>
            <person name="Kemen A.C."/>
            <person name="Balmuth A.L."/>
            <person name="Robert-Seilaniantz A."/>
            <person name="Bailey K."/>
            <person name="Holub E."/>
            <person name="Studholme D.J."/>
            <person name="Maclean D."/>
            <person name="Jones J.D."/>
        </authorList>
    </citation>
    <scope>NUCLEOTIDE SEQUENCE</scope>
</reference>
<proteinExistence type="inferred from homology"/>
<dbReference type="InterPro" id="IPR001680">
    <property type="entry name" value="WD40_rpt"/>
</dbReference>
<sequence>MKVKELQAALKKRNLDRRGNKAVLAERLRKHAQNDSPDEKENQAVQHNNLNESTSQDLENSEEAQVEEVKENVSSTDNDQHEGNELETSERNDSFDGVGAAGIQASSTVSIDVFDASQKARSEDSMSPKCELSNSSDVSKLKTFDDQKSFMSEAASESFERNKVESEKSTEKSSQENTRRSPSQNPTEEDRSNHQTASDEVATCTLRVDNFRRPFTLKSAKSLVQEFENYVEDGFWMDKIKTHCYVTYASCDVAERTRDYLDAKVWPPENGVALKASFSSQTAAEIASGLTKSEVTPRANTIDRAHTIRKDSFFDRRREPLALDTLFMKTETKPVLYYLPAKSQQGRRQEDASSNAHKERHAKKRPFSGSYSRSHAPKMRRSRLPRWMQLQVEVDGSQYVIPCGGGTQTFKWLGLAVAQRHAQALYHGRYRTRNCSTQQGFYLPLLVCAAVRILLYHQRVSQCVVQKTGKVLAPSLRIADTCQDGDRITVKLQEEILVDEIGSPKLTPWTIAAFYHNCIEAGPSLSHDTAPTSSPLRRSAMPEKTDNDPMSAYTQSEVAIQGLSGRLQSAAGVEAVFLHEWRRIQIDEILEKAGVAPDSSVSSKNTSTSAKAENMAKAKEKEKLQSLLSQHFALLNAAYMHYALGCNESFYGMNGFEFAHFVHECQICDLEKDLDKLQYLIGVTLTKSDDYGSIRDRAKLSRVGFLHVLLRLLLRDYSKLHTSASTSANESPAISVVTYLETKLTNQVLPTIKRLTSGSFRDYTHQKVRIAESTSRIKLFPVCQSIVAHFLHARPTLTLLFDRMALHNPQPESQCSPHSTMSNHPVTWPRLPTAAQIKQLLYDAGLFCDGDPSIHDQVYAESIKQCVTSVENKNLGDQTLVYVEFIEVIMSTALKMLTDQRDFPPKETIKLALQTICRVQMRLALKVGTVSMAHVPDDIICKNDVFDIDFHPNQDIIGVACITGAVQIVRYAATGNQEMLHLEYHQDACRAIKFDSSGQVLLSASSDRSIRAFDTNGSAIWAELRAHDAPINRLEEVGRNIFASGDDAGCIKLWDMRQHRRIVEWKEHTDYISNFACNDAQDHILATSGDGRLSAYDLRKHTLAGKSDELEDELLSVCIIKNGRKVVCGSQDGVLVIFSWDTWGDMSDRFPGHPDSVETMLKVDEDTILTGSCDGIIRIVQIFPNKLLGLLGDHEDFPVEVIKLSPNKQLLGSVSHVNKVHFWDTTFLFEDDPQNEDAGDSMSDDDASDTNVQPEGLHNRQEMKNANEVFFSDL</sequence>
<feature type="repeat" description="WD" evidence="4">
    <location>
        <begin position="982"/>
        <end position="1014"/>
    </location>
</feature>
<keyword evidence="2 4" id="KW-0853">WD repeat</keyword>
<protein>
    <submittedName>
        <fullName evidence="7">Uncharacterized protein AlNc14C7G972</fullName>
    </submittedName>
</protein>
<dbReference type="PROSITE" id="PS50082">
    <property type="entry name" value="WD_REPEATS_2"/>
    <property type="match status" value="1"/>
</dbReference>
<dbReference type="SUPFAM" id="SSF68906">
    <property type="entry name" value="SAP domain"/>
    <property type="match status" value="1"/>
</dbReference>
<evidence type="ECO:0000256" key="2">
    <source>
        <dbReference type="ARBA" id="ARBA00022574"/>
    </source>
</evidence>
<dbReference type="PROSITE" id="PS50800">
    <property type="entry name" value="SAP"/>
    <property type="match status" value="1"/>
</dbReference>
<reference evidence="7" key="2">
    <citation type="submission" date="2011-02" db="EMBL/GenBank/DDBJ databases">
        <authorList>
            <person name="MacLean D."/>
        </authorList>
    </citation>
    <scope>NUCLEOTIDE SEQUENCE</scope>
</reference>
<evidence type="ECO:0000256" key="5">
    <source>
        <dbReference type="SAM" id="MobiDB-lite"/>
    </source>
</evidence>
<dbReference type="InterPro" id="IPR034257">
    <property type="entry name" value="Acinus_RRM"/>
</dbReference>
<feature type="compositionally biased region" description="Basic and acidic residues" evidence="5">
    <location>
        <begin position="158"/>
        <end position="179"/>
    </location>
</feature>
<dbReference type="AlphaFoldDB" id="F0W1M8"/>
<dbReference type="SMART" id="SM00513">
    <property type="entry name" value="SAP"/>
    <property type="match status" value="1"/>
</dbReference>
<dbReference type="InterPro" id="IPR036361">
    <property type="entry name" value="SAP_dom_sf"/>
</dbReference>
<feature type="compositionally biased region" description="Polar residues" evidence="5">
    <location>
        <begin position="43"/>
        <end position="58"/>
    </location>
</feature>